<proteinExistence type="predicted"/>
<dbReference type="EMBL" id="KK198769">
    <property type="protein sequence ID" value="KCW45884.1"/>
    <property type="molecule type" value="Genomic_DNA"/>
</dbReference>
<dbReference type="PANTHER" id="PTHR31917:SF80">
    <property type="entry name" value="AGENET DOMAIN-CONTAINING PROTEIN-RELATED"/>
    <property type="match status" value="1"/>
</dbReference>
<dbReference type="CDD" id="cd20406">
    <property type="entry name" value="Tudor_Agenet_AtDUF_rpt2_4"/>
    <property type="match status" value="2"/>
</dbReference>
<reference evidence="2" key="1">
    <citation type="submission" date="2013-07" db="EMBL/GenBank/DDBJ databases">
        <title>The genome of Eucalyptus grandis.</title>
        <authorList>
            <person name="Schmutz J."/>
            <person name="Hayes R."/>
            <person name="Myburg A."/>
            <person name="Tuskan G."/>
            <person name="Grattapaglia D."/>
            <person name="Rokhsar D.S."/>
        </authorList>
    </citation>
    <scope>NUCLEOTIDE SEQUENCE</scope>
    <source>
        <tissue evidence="2">Leaf extractions</tissue>
    </source>
</reference>
<dbReference type="InterPro" id="IPR008395">
    <property type="entry name" value="Agenet-like_dom"/>
</dbReference>
<dbReference type="OMA" id="WVMASKA"/>
<dbReference type="SMART" id="SM00743">
    <property type="entry name" value="Agenet"/>
    <property type="match status" value="4"/>
</dbReference>
<feature type="domain" description="Agenet" evidence="1">
    <location>
        <begin position="160"/>
        <end position="228"/>
    </location>
</feature>
<gene>
    <name evidence="2" type="ORF">EUGRSUZ_L00253</name>
</gene>
<sequence>MLVEIASTDDGFRGSWYAATVVRRPSRRSSSYAVEFREIYEDEEGTRRVTEEVAGSQIRPVPPEEANPKRDFRVGDEVEARYNDGWWEGVVVDRMRGGRRFGVSFREWRERVVFEVGDLRLRREWVRGSWLPPGDADAEDRQQKAQSQMEMKVAKKMKSNEFTKGTPVEVSSDEDGYRGAWFAAVVVEEVSKGKYLVEFKNFRTEDGAELLKEEADALHIRPCPPEIIVADHFNLFDEVDALHNDSWWVGVVSKVLSRSRYTVYFRDTKEELVFQHSNLRLHQEWIGGRWMTASLDPKNNTRLV</sequence>
<dbReference type="Gramene" id="KCW45884">
    <property type="protein sequence ID" value="KCW45884"/>
    <property type="gene ID" value="EUGRSUZ_L00253"/>
</dbReference>
<dbReference type="AlphaFoldDB" id="A0A058ZWQ9"/>
<dbReference type="Gene3D" id="2.30.30.140">
    <property type="match status" value="1"/>
</dbReference>
<name>A0A058ZWQ9_EUCGR</name>
<feature type="domain" description="Agenet" evidence="1">
    <location>
        <begin position="1"/>
        <end position="66"/>
    </location>
</feature>
<feature type="domain" description="Agenet" evidence="1">
    <location>
        <begin position="70"/>
        <end position="127"/>
    </location>
</feature>
<feature type="domain" description="Agenet" evidence="1">
    <location>
        <begin position="231"/>
        <end position="287"/>
    </location>
</feature>
<evidence type="ECO:0000259" key="1">
    <source>
        <dbReference type="SMART" id="SM00743"/>
    </source>
</evidence>
<accession>A0A058ZWQ9</accession>
<evidence type="ECO:0000313" key="2">
    <source>
        <dbReference type="EMBL" id="KCW45884.1"/>
    </source>
</evidence>
<dbReference type="Pfam" id="PF05641">
    <property type="entry name" value="Agenet"/>
    <property type="match status" value="4"/>
</dbReference>
<dbReference type="eggNOG" id="ENOG502QSXC">
    <property type="taxonomic scope" value="Eukaryota"/>
</dbReference>
<protein>
    <recommendedName>
        <fullName evidence="1">Agenet domain-containing protein</fullName>
    </recommendedName>
</protein>
<dbReference type="InParanoid" id="A0A058ZWQ9"/>
<dbReference type="STRING" id="71139.A0A058ZWQ9"/>
<dbReference type="InterPro" id="IPR014002">
    <property type="entry name" value="Agenet_dom_plant"/>
</dbReference>
<organism evidence="2">
    <name type="scientific">Eucalyptus grandis</name>
    <name type="common">Flooded gum</name>
    <dbReference type="NCBI Taxonomy" id="71139"/>
    <lineage>
        <taxon>Eukaryota</taxon>
        <taxon>Viridiplantae</taxon>
        <taxon>Streptophyta</taxon>
        <taxon>Embryophyta</taxon>
        <taxon>Tracheophyta</taxon>
        <taxon>Spermatophyta</taxon>
        <taxon>Magnoliopsida</taxon>
        <taxon>eudicotyledons</taxon>
        <taxon>Gunneridae</taxon>
        <taxon>Pentapetalae</taxon>
        <taxon>rosids</taxon>
        <taxon>malvids</taxon>
        <taxon>Myrtales</taxon>
        <taxon>Myrtaceae</taxon>
        <taxon>Myrtoideae</taxon>
        <taxon>Eucalypteae</taxon>
        <taxon>Eucalyptus</taxon>
    </lineage>
</organism>
<dbReference type="CDD" id="cd20405">
    <property type="entry name" value="Tudor_Agenet_AtDUF_rpt1_3"/>
    <property type="match status" value="1"/>
</dbReference>
<dbReference type="PANTHER" id="PTHR31917">
    <property type="entry name" value="AGENET DOMAIN-CONTAINING PROTEIN-RELATED"/>
    <property type="match status" value="1"/>
</dbReference>